<keyword evidence="2" id="KW-0802">TPR repeat</keyword>
<reference evidence="4" key="1">
    <citation type="submission" date="2022-11" db="EMBL/GenBank/DDBJ databases">
        <authorList>
            <person name="Kikuchi T."/>
        </authorList>
    </citation>
    <scope>NUCLEOTIDE SEQUENCE</scope>
    <source>
        <strain evidence="4">PS1010</strain>
    </source>
</reference>
<dbReference type="PANTHER" id="PTHR22767">
    <property type="entry name" value="N-TERMINAL ACETYLTRANSFERASE-RELATED"/>
    <property type="match status" value="1"/>
</dbReference>
<dbReference type="PANTHER" id="PTHR22767:SF3">
    <property type="entry name" value="N-ALPHA-ACETYLTRANSFERASE 25, NATB AUXILIARY SUBUNIT"/>
    <property type="match status" value="1"/>
</dbReference>
<name>A0A9P1IIL0_9PELO</name>
<dbReference type="AlphaFoldDB" id="A0A9P1IIL0"/>
<proteinExistence type="inferred from homology"/>
<accession>A0A9P1IIL0</accession>
<dbReference type="Proteomes" id="UP001152747">
    <property type="component" value="Unassembled WGS sequence"/>
</dbReference>
<dbReference type="Pfam" id="PF09797">
    <property type="entry name" value="NatB_MDM20"/>
    <property type="match status" value="1"/>
</dbReference>
<evidence type="ECO:0000256" key="1">
    <source>
        <dbReference type="ARBA" id="ARBA00006298"/>
    </source>
</evidence>
<evidence type="ECO:0000313" key="5">
    <source>
        <dbReference type="Proteomes" id="UP001152747"/>
    </source>
</evidence>
<sequence length="902" mass="103951">MSQAILERRLRPIYDALDNLNTKKALQEADKVLKKHPDTAAARVLKAFCFIRNEKLSEAIEILDSIDVPGAKHDANTILALVSCYKEAVIPERITRLYERVCEVEPNEANYTQLFMSHVRTREFKKQQLIGMKLFKEFEHTPYYYWGVMAVIMQAIENEQLGKKMLYPLAEKMFDTQIKKTGYTKGSGAELELEILILEGLEKYENVIELLKKPLDNRTPVIFINQKRADCYVKLEKFEDLRILSEKMLEEFSDDWIMWKHRIEATIGLIKQGNDHKKNLLGTSRLEIIKKFNDFENKTIDLSVLGKPEDLIFDFIQKFYTRPTCFNDVQIYFPILSSSSKSSLIKSLDGWIKEISENDEEEGKETKVWAIIVYERIRRVFGEWEKLSKLEQRQLLQQFIAQIIQPSISELAQGALSNLASSGLWDSWRKEDNIEQFYEMILLLEYVAQHNESDPVCKLELIRAYAHMGNTVRVTALTKSLDIKSVQNDTLGYLSFPIFEVAGRFNLAIIVNTQLSVIYDQAEKEITESNIAAYKNGKFEQVPRLYALSERMSKSSQAVGCDVLNRYLSSLFVLDDLDGIITTCYGDEEPINWSEYVDNRDLNVIPTTENENYQTILDDMKSRTFKEYIDVIRLRHSICRAVSSVGRITRSDVPKEQSRKQLIDEIDAFSKHLEQCQKDYQSFDVASRLPQSPAPLFFAQWIHSACFKSIQRFFEASKKIVEQLDAGNQIENIESLLGSEKDLEIELNVLIDSIPSPDRKPSSTYFWLREPICASSRILQTLAITKIQLRIISRLFGSEKKVEQVPTKSKKNVQIPVKTNPNIEFINKLLEQIKKSANLLSEKLGKLIGAAGEEDLLPNKVAEDLGTTRLVLETVRPTVDSRIRRSYVMALEDQQTTIQSRF</sequence>
<organism evidence="4 5">
    <name type="scientific">Caenorhabditis angaria</name>
    <dbReference type="NCBI Taxonomy" id="860376"/>
    <lineage>
        <taxon>Eukaryota</taxon>
        <taxon>Metazoa</taxon>
        <taxon>Ecdysozoa</taxon>
        <taxon>Nematoda</taxon>
        <taxon>Chromadorea</taxon>
        <taxon>Rhabditida</taxon>
        <taxon>Rhabditina</taxon>
        <taxon>Rhabditomorpha</taxon>
        <taxon>Rhabditoidea</taxon>
        <taxon>Rhabditidae</taxon>
        <taxon>Peloderinae</taxon>
        <taxon>Caenorhabditis</taxon>
    </lineage>
</organism>
<dbReference type="GO" id="GO:0031416">
    <property type="term" value="C:NatB complex"/>
    <property type="evidence" value="ECO:0007669"/>
    <property type="project" value="TreeGrafter"/>
</dbReference>
<comment type="caution">
    <text evidence="4">The sequence shown here is derived from an EMBL/GenBank/DDBJ whole genome shotgun (WGS) entry which is preliminary data.</text>
</comment>
<keyword evidence="5" id="KW-1185">Reference proteome</keyword>
<protein>
    <recommendedName>
        <fullName evidence="3">N-terminal acetyltransferase B complex subunit MDM20 homolog</fullName>
    </recommendedName>
</protein>
<evidence type="ECO:0000256" key="3">
    <source>
        <dbReference type="ARBA" id="ARBA00029872"/>
    </source>
</evidence>
<evidence type="ECO:0000313" key="4">
    <source>
        <dbReference type="EMBL" id="CAI5446194.1"/>
    </source>
</evidence>
<dbReference type="InterPro" id="IPR011990">
    <property type="entry name" value="TPR-like_helical_dom_sf"/>
</dbReference>
<dbReference type="SUPFAM" id="SSF48452">
    <property type="entry name" value="TPR-like"/>
    <property type="match status" value="1"/>
</dbReference>
<dbReference type="OrthoDB" id="1874341at2759"/>
<dbReference type="Gene3D" id="1.25.40.1040">
    <property type="match status" value="1"/>
</dbReference>
<evidence type="ECO:0000256" key="2">
    <source>
        <dbReference type="ARBA" id="ARBA00022803"/>
    </source>
</evidence>
<dbReference type="EMBL" id="CANHGI010000003">
    <property type="protein sequence ID" value="CAI5446194.1"/>
    <property type="molecule type" value="Genomic_DNA"/>
</dbReference>
<dbReference type="InterPro" id="IPR019183">
    <property type="entry name" value="NAA25_NatB_aux_su"/>
</dbReference>
<gene>
    <name evidence="4" type="ORF">CAMP_LOCUS8831</name>
</gene>
<comment type="similarity">
    <text evidence="1">Belongs to the MDM20/NAA25 family.</text>
</comment>